<comment type="caution">
    <text evidence="9">The sequence shown here is derived from an EMBL/GenBank/DDBJ whole genome shotgun (WGS) entry which is preliminary data.</text>
</comment>
<comment type="similarity">
    <text evidence="2">Belongs to the bZIP family.</text>
</comment>
<reference evidence="9" key="1">
    <citation type="submission" date="2021-06" db="EMBL/GenBank/DDBJ databases">
        <authorList>
            <person name="Kallberg Y."/>
            <person name="Tangrot J."/>
            <person name="Rosling A."/>
        </authorList>
    </citation>
    <scope>NUCLEOTIDE SEQUENCE</scope>
    <source>
        <strain evidence="9">FL130A</strain>
    </source>
</reference>
<dbReference type="PANTHER" id="PTHR47416:SF8">
    <property type="entry name" value="BASIC-LEUCINE ZIPPER TRANSCRIPTION FACTOR E-RELATED"/>
    <property type="match status" value="1"/>
</dbReference>
<dbReference type="PROSITE" id="PS00036">
    <property type="entry name" value="BZIP_BASIC"/>
    <property type="match status" value="1"/>
</dbReference>
<dbReference type="EMBL" id="CAJVPS010000603">
    <property type="protein sequence ID" value="CAG8497731.1"/>
    <property type="molecule type" value="Genomic_DNA"/>
</dbReference>
<dbReference type="GO" id="GO:0003677">
    <property type="term" value="F:DNA binding"/>
    <property type="evidence" value="ECO:0007669"/>
    <property type="project" value="UniProtKB-KW"/>
</dbReference>
<dbReference type="OrthoDB" id="5571888at2759"/>
<evidence type="ECO:0000256" key="6">
    <source>
        <dbReference type="ARBA" id="ARBA00023242"/>
    </source>
</evidence>
<sequence length="496" mass="55863">MASPQHNLNSQELQPYGEDVFDEFLDLDFLRNNNAMEEEVDIDAMSNSDLFRYFLEGELVKDAPAMSTEDLKLGVLTTPTPLTPVSPFADMNEITQQPSSQQTITNTASVAPSLAVLNAQLAELLAKLPLIKQEPITDNKLKSSMELQIPKTISNSRSGGSSIASPSSPPPTQNNQHHSSTSTETRNDVDLKKLTSKERRQLRNKISARNFRVRRKEYISNLESTNQQQEEEINLLRQALTHLQEENSKLQEEVKELRKQQKKQSNTSYAASSPHLTPKDVSNGVNLALLKNNNVSNNTRSSSSSSSSNNNRLLVIPNINKDTPSSPSQSQPKWGDTRVRVQTTFIPEFSLDKQMFMDKSPNYSNYFGYNPSPASSMFVGEDGQMTWIAYLLFSTLAQQISSLFNQNEEEFLISSIEQERENEDVNDNIEASSSSSLLDNNLLVENAKEASVLDWLYDTMVRHVVEQSQVEARMHELQSDWVGDDELEDNVLPYLF</sequence>
<name>A0A9N9EXB5_9GLOM</name>
<gene>
    <name evidence="9" type="ORF">ALEPTO_LOCUS3321</name>
</gene>
<dbReference type="AlphaFoldDB" id="A0A9N9EXB5"/>
<feature type="compositionally biased region" description="Low complexity" evidence="7">
    <location>
        <begin position="153"/>
        <end position="166"/>
    </location>
</feature>
<keyword evidence="6" id="KW-0539">Nucleus</keyword>
<dbReference type="GO" id="GO:0003700">
    <property type="term" value="F:DNA-binding transcription factor activity"/>
    <property type="evidence" value="ECO:0007669"/>
    <property type="project" value="InterPro"/>
</dbReference>
<dbReference type="SUPFAM" id="SSF57959">
    <property type="entry name" value="Leucine zipper domain"/>
    <property type="match status" value="1"/>
</dbReference>
<feature type="region of interest" description="Disordered" evidence="7">
    <location>
        <begin position="152"/>
        <end position="207"/>
    </location>
</feature>
<evidence type="ECO:0000313" key="9">
    <source>
        <dbReference type="EMBL" id="CAG8497731.1"/>
    </source>
</evidence>
<evidence type="ECO:0000256" key="5">
    <source>
        <dbReference type="ARBA" id="ARBA00023163"/>
    </source>
</evidence>
<organism evidence="9 10">
    <name type="scientific">Ambispora leptoticha</name>
    <dbReference type="NCBI Taxonomy" id="144679"/>
    <lineage>
        <taxon>Eukaryota</taxon>
        <taxon>Fungi</taxon>
        <taxon>Fungi incertae sedis</taxon>
        <taxon>Mucoromycota</taxon>
        <taxon>Glomeromycotina</taxon>
        <taxon>Glomeromycetes</taxon>
        <taxon>Archaeosporales</taxon>
        <taxon>Ambisporaceae</taxon>
        <taxon>Ambispora</taxon>
    </lineage>
</organism>
<protein>
    <submittedName>
        <fullName evidence="9">11745_t:CDS:1</fullName>
    </submittedName>
</protein>
<keyword evidence="4" id="KW-0238">DNA-binding</keyword>
<feature type="domain" description="BZIP" evidence="8">
    <location>
        <begin position="194"/>
        <end position="257"/>
    </location>
</feature>
<comment type="subcellular location">
    <subcellularLocation>
        <location evidence="1">Nucleus</location>
    </subcellularLocation>
</comment>
<dbReference type="PANTHER" id="PTHR47416">
    <property type="entry name" value="BASIC-LEUCINE ZIPPER TRANSCRIPTION FACTOR F-RELATED"/>
    <property type="match status" value="1"/>
</dbReference>
<evidence type="ECO:0000256" key="1">
    <source>
        <dbReference type="ARBA" id="ARBA00004123"/>
    </source>
</evidence>
<evidence type="ECO:0000256" key="3">
    <source>
        <dbReference type="ARBA" id="ARBA00023015"/>
    </source>
</evidence>
<dbReference type="Proteomes" id="UP000789508">
    <property type="component" value="Unassembled WGS sequence"/>
</dbReference>
<dbReference type="CDD" id="cd14810">
    <property type="entry name" value="bZIP_u1"/>
    <property type="match status" value="1"/>
</dbReference>
<dbReference type="Pfam" id="PF07716">
    <property type="entry name" value="bZIP_2"/>
    <property type="match status" value="1"/>
</dbReference>
<dbReference type="SMART" id="SM00338">
    <property type="entry name" value="BRLZ"/>
    <property type="match status" value="1"/>
</dbReference>
<proteinExistence type="inferred from homology"/>
<feature type="compositionally biased region" description="Polar residues" evidence="7">
    <location>
        <begin position="173"/>
        <end position="184"/>
    </location>
</feature>
<dbReference type="Gene3D" id="1.20.5.170">
    <property type="match status" value="1"/>
</dbReference>
<dbReference type="PROSITE" id="PS50217">
    <property type="entry name" value="BZIP"/>
    <property type="match status" value="1"/>
</dbReference>
<evidence type="ECO:0000256" key="2">
    <source>
        <dbReference type="ARBA" id="ARBA00007163"/>
    </source>
</evidence>
<dbReference type="InterPro" id="IPR046347">
    <property type="entry name" value="bZIP_sf"/>
</dbReference>
<dbReference type="InterPro" id="IPR004827">
    <property type="entry name" value="bZIP"/>
</dbReference>
<dbReference type="GO" id="GO:0005634">
    <property type="term" value="C:nucleus"/>
    <property type="evidence" value="ECO:0007669"/>
    <property type="project" value="UniProtKB-SubCell"/>
</dbReference>
<keyword evidence="5" id="KW-0804">Transcription</keyword>
<feature type="region of interest" description="Disordered" evidence="7">
    <location>
        <begin position="292"/>
        <end position="311"/>
    </location>
</feature>
<feature type="compositionally biased region" description="Basic and acidic residues" evidence="7">
    <location>
        <begin position="185"/>
        <end position="201"/>
    </location>
</feature>
<evidence type="ECO:0000313" key="10">
    <source>
        <dbReference type="Proteomes" id="UP000789508"/>
    </source>
</evidence>
<feature type="region of interest" description="Disordered" evidence="7">
    <location>
        <begin position="255"/>
        <end position="282"/>
    </location>
</feature>
<feature type="compositionally biased region" description="Polar residues" evidence="7">
    <location>
        <begin position="263"/>
        <end position="275"/>
    </location>
</feature>
<evidence type="ECO:0000256" key="4">
    <source>
        <dbReference type="ARBA" id="ARBA00023125"/>
    </source>
</evidence>
<evidence type="ECO:0000256" key="7">
    <source>
        <dbReference type="SAM" id="MobiDB-lite"/>
    </source>
</evidence>
<keyword evidence="10" id="KW-1185">Reference proteome</keyword>
<feature type="compositionally biased region" description="Polar residues" evidence="7">
    <location>
        <begin position="320"/>
        <end position="332"/>
    </location>
</feature>
<accession>A0A9N9EXB5</accession>
<evidence type="ECO:0000259" key="8">
    <source>
        <dbReference type="PROSITE" id="PS50217"/>
    </source>
</evidence>
<feature type="region of interest" description="Disordered" evidence="7">
    <location>
        <begin position="317"/>
        <end position="337"/>
    </location>
</feature>
<keyword evidence="3" id="KW-0805">Transcription regulation</keyword>